<dbReference type="CDD" id="cd02440">
    <property type="entry name" value="AdoMet_MTases"/>
    <property type="match status" value="1"/>
</dbReference>
<dbReference type="EMBL" id="LWQT01000045">
    <property type="protein sequence ID" value="OAN51442.1"/>
    <property type="molecule type" value="Genomic_DNA"/>
</dbReference>
<dbReference type="STRING" id="1285242.A6A04_16120"/>
<protein>
    <recommendedName>
        <fullName evidence="3">Methyltransferase domain-containing protein</fullName>
    </recommendedName>
</protein>
<name>A0A178MT90_9PROT</name>
<dbReference type="RefSeq" id="WP_068491540.1">
    <property type="nucleotide sequence ID" value="NZ_LWQT01000045.1"/>
</dbReference>
<reference evidence="4 5" key="1">
    <citation type="submission" date="2016-04" db="EMBL/GenBank/DDBJ databases">
        <title>Draft genome sequence of freshwater magnetotactic bacteria Magnetospirillum marisnigri SP-1 and Magnetospirillum moscoviense BB-1.</title>
        <authorList>
            <person name="Koziaeva V."/>
            <person name="Dziuba M.V."/>
            <person name="Ivanov T.M."/>
            <person name="Kuznetsov B."/>
            <person name="Grouzdev D.S."/>
        </authorList>
    </citation>
    <scope>NUCLEOTIDE SEQUENCE [LARGE SCALE GENOMIC DNA]</scope>
    <source>
        <strain evidence="4 5">SP-1</strain>
    </source>
</reference>
<sequence>MEASAKEFWSERKEEFGRTSSNATLFRFLGQAGFDFTRKKVLEVGFGFGSDLLEAERRGAEIYGVDISAKAVEAFRQRTGRTTVRVADMTLAPPGFDCLFDAIYSRDTVYYFSDAELTAFAGHCRDALVPGGLLMLHFIQGSGRRDVADTVSARPVPLDDWQWQDHSLHPDNPIRHLDPEDLAGIMAEAGLRLVGKKTVWETYGVREDLIQCNRYLLFARPVSASP</sequence>
<evidence type="ECO:0000313" key="4">
    <source>
        <dbReference type="EMBL" id="OAN51442.1"/>
    </source>
</evidence>
<keyword evidence="5" id="KW-1185">Reference proteome</keyword>
<dbReference type="PANTHER" id="PTHR43861">
    <property type="entry name" value="TRANS-ACONITATE 2-METHYLTRANSFERASE-RELATED"/>
    <property type="match status" value="1"/>
</dbReference>
<dbReference type="InterPro" id="IPR041698">
    <property type="entry name" value="Methyltransf_25"/>
</dbReference>
<keyword evidence="1" id="KW-0489">Methyltransferase</keyword>
<dbReference type="PANTHER" id="PTHR43861:SF1">
    <property type="entry name" value="TRANS-ACONITATE 2-METHYLTRANSFERASE"/>
    <property type="match status" value="1"/>
</dbReference>
<feature type="domain" description="Methyltransferase" evidence="3">
    <location>
        <begin position="41"/>
        <end position="132"/>
    </location>
</feature>
<evidence type="ECO:0000313" key="5">
    <source>
        <dbReference type="Proteomes" id="UP000078428"/>
    </source>
</evidence>
<dbReference type="OrthoDB" id="9791837at2"/>
<dbReference type="Proteomes" id="UP000078428">
    <property type="component" value="Unassembled WGS sequence"/>
</dbReference>
<proteinExistence type="predicted"/>
<evidence type="ECO:0000256" key="2">
    <source>
        <dbReference type="ARBA" id="ARBA00022679"/>
    </source>
</evidence>
<dbReference type="Gene3D" id="3.40.50.150">
    <property type="entry name" value="Vaccinia Virus protein VP39"/>
    <property type="match status" value="1"/>
</dbReference>
<dbReference type="GO" id="GO:0008168">
    <property type="term" value="F:methyltransferase activity"/>
    <property type="evidence" value="ECO:0007669"/>
    <property type="project" value="UniProtKB-KW"/>
</dbReference>
<evidence type="ECO:0000259" key="3">
    <source>
        <dbReference type="Pfam" id="PF13649"/>
    </source>
</evidence>
<dbReference type="AlphaFoldDB" id="A0A178MT90"/>
<dbReference type="SUPFAM" id="SSF53335">
    <property type="entry name" value="S-adenosyl-L-methionine-dependent methyltransferases"/>
    <property type="match status" value="1"/>
</dbReference>
<gene>
    <name evidence="4" type="ORF">A6A04_16120</name>
</gene>
<comment type="caution">
    <text evidence="4">The sequence shown here is derived from an EMBL/GenBank/DDBJ whole genome shotgun (WGS) entry which is preliminary data.</text>
</comment>
<dbReference type="Pfam" id="PF13649">
    <property type="entry name" value="Methyltransf_25"/>
    <property type="match status" value="1"/>
</dbReference>
<keyword evidence="2" id="KW-0808">Transferase</keyword>
<evidence type="ECO:0000256" key="1">
    <source>
        <dbReference type="ARBA" id="ARBA00022603"/>
    </source>
</evidence>
<dbReference type="GO" id="GO:0032259">
    <property type="term" value="P:methylation"/>
    <property type="evidence" value="ECO:0007669"/>
    <property type="project" value="UniProtKB-KW"/>
</dbReference>
<organism evidence="4 5">
    <name type="scientific">Paramagnetospirillum marisnigri</name>
    <dbReference type="NCBI Taxonomy" id="1285242"/>
    <lineage>
        <taxon>Bacteria</taxon>
        <taxon>Pseudomonadati</taxon>
        <taxon>Pseudomonadota</taxon>
        <taxon>Alphaproteobacteria</taxon>
        <taxon>Rhodospirillales</taxon>
        <taxon>Magnetospirillaceae</taxon>
        <taxon>Paramagnetospirillum</taxon>
    </lineage>
</organism>
<accession>A0A178MT90</accession>
<dbReference type="InterPro" id="IPR029063">
    <property type="entry name" value="SAM-dependent_MTases_sf"/>
</dbReference>